<proteinExistence type="predicted"/>
<dbReference type="Proteomes" id="UP000182409">
    <property type="component" value="Unassembled WGS sequence"/>
</dbReference>
<evidence type="ECO:0000256" key="2">
    <source>
        <dbReference type="ARBA" id="ARBA00012137"/>
    </source>
</evidence>
<dbReference type="GO" id="GO:0004849">
    <property type="term" value="F:uridine kinase activity"/>
    <property type="evidence" value="ECO:0007669"/>
    <property type="project" value="UniProtKB-EC"/>
</dbReference>
<organism evidence="7 8">
    <name type="scientific">Terriglobus roseus</name>
    <dbReference type="NCBI Taxonomy" id="392734"/>
    <lineage>
        <taxon>Bacteria</taxon>
        <taxon>Pseudomonadati</taxon>
        <taxon>Acidobacteriota</taxon>
        <taxon>Terriglobia</taxon>
        <taxon>Terriglobales</taxon>
        <taxon>Acidobacteriaceae</taxon>
        <taxon>Terriglobus</taxon>
    </lineage>
</organism>
<name>A0A1H4Q9Q6_9BACT</name>
<evidence type="ECO:0000256" key="3">
    <source>
        <dbReference type="ARBA" id="ARBA00022679"/>
    </source>
</evidence>
<dbReference type="Pfam" id="PF00485">
    <property type="entry name" value="PRK"/>
    <property type="match status" value="1"/>
</dbReference>
<keyword evidence="4" id="KW-0547">Nucleotide-binding</keyword>
<dbReference type="SUPFAM" id="SSF52540">
    <property type="entry name" value="P-loop containing nucleoside triphosphate hydrolases"/>
    <property type="match status" value="1"/>
</dbReference>
<dbReference type="EC" id="2.7.1.48" evidence="2"/>
<dbReference type="RefSeq" id="WP_074654603.1">
    <property type="nucleotide sequence ID" value="NZ_FNSD01000001.1"/>
</dbReference>
<feature type="domain" description="Phosphoribulokinase/uridine kinase" evidence="6">
    <location>
        <begin position="15"/>
        <end position="191"/>
    </location>
</feature>
<dbReference type="AlphaFoldDB" id="A0A1H4Q9Q6"/>
<evidence type="ECO:0000313" key="8">
    <source>
        <dbReference type="Proteomes" id="UP000182409"/>
    </source>
</evidence>
<protein>
    <recommendedName>
        <fullName evidence="2">uridine/cytidine kinase</fullName>
        <ecNumber evidence="2">2.7.1.48</ecNumber>
    </recommendedName>
</protein>
<keyword evidence="3" id="KW-0808">Transferase</keyword>
<evidence type="ECO:0000313" key="7">
    <source>
        <dbReference type="EMBL" id="SEC16363.1"/>
    </source>
</evidence>
<dbReference type="GO" id="GO:0005524">
    <property type="term" value="F:ATP binding"/>
    <property type="evidence" value="ECO:0007669"/>
    <property type="project" value="InterPro"/>
</dbReference>
<dbReference type="InterPro" id="IPR000764">
    <property type="entry name" value="Uridine_kinase-like"/>
</dbReference>
<dbReference type="PANTHER" id="PTHR10285">
    <property type="entry name" value="URIDINE KINASE"/>
    <property type="match status" value="1"/>
</dbReference>
<dbReference type="EMBL" id="FNSD01000001">
    <property type="protein sequence ID" value="SEC16363.1"/>
    <property type="molecule type" value="Genomic_DNA"/>
</dbReference>
<evidence type="ECO:0000259" key="6">
    <source>
        <dbReference type="Pfam" id="PF00485"/>
    </source>
</evidence>
<reference evidence="7 8" key="1">
    <citation type="submission" date="2016-10" db="EMBL/GenBank/DDBJ databases">
        <authorList>
            <person name="de Groot N.N."/>
        </authorList>
    </citation>
    <scope>NUCLEOTIDE SEQUENCE [LARGE SCALE GENOMIC DNA]</scope>
    <source>
        <strain evidence="7 8">AB35.6</strain>
    </source>
</reference>
<dbReference type="PRINTS" id="PR00988">
    <property type="entry name" value="URIDINKINASE"/>
</dbReference>
<dbReference type="NCBIfam" id="NF004018">
    <property type="entry name" value="PRK05480.1"/>
    <property type="match status" value="1"/>
</dbReference>
<dbReference type="UniPathway" id="UPA00574">
    <property type="reaction ID" value="UER00637"/>
</dbReference>
<gene>
    <name evidence="7" type="ORF">SAMN05443244_2808</name>
</gene>
<dbReference type="InterPro" id="IPR027417">
    <property type="entry name" value="P-loop_NTPase"/>
</dbReference>
<evidence type="ECO:0000256" key="1">
    <source>
        <dbReference type="ARBA" id="ARBA00004690"/>
    </source>
</evidence>
<keyword evidence="5 7" id="KW-0418">Kinase</keyword>
<sequence>MAEQLTLSGVIRPVVLAVGGCSGSGKTTLARELADQLNAVLFPLDFYYRELTHLSRAERDHYNFDHPDSLEHDMIVRHVQTLREGGSIDRPTYDFNTHSRVPGVLEHITATRFLIVEGILALHYDDLQPLYDFTVYVDAPHDVCLLRRIHRDVRERGRTEESVIEQFNTYARPMAEQYVLPGREAADVTVAGTEALDWSIELVIASLRSRGLLLSDGAI</sequence>
<evidence type="ECO:0000256" key="5">
    <source>
        <dbReference type="ARBA" id="ARBA00022777"/>
    </source>
</evidence>
<evidence type="ECO:0000256" key="4">
    <source>
        <dbReference type="ARBA" id="ARBA00022741"/>
    </source>
</evidence>
<comment type="pathway">
    <text evidence="1">Pyrimidine metabolism; UMP biosynthesis via salvage pathway; UMP from uridine: step 1/1.</text>
</comment>
<dbReference type="OrthoDB" id="9777642at2"/>
<dbReference type="CDD" id="cd02023">
    <property type="entry name" value="UMPK"/>
    <property type="match status" value="1"/>
</dbReference>
<dbReference type="Gene3D" id="3.40.50.300">
    <property type="entry name" value="P-loop containing nucleotide triphosphate hydrolases"/>
    <property type="match status" value="1"/>
</dbReference>
<dbReference type="InterPro" id="IPR006083">
    <property type="entry name" value="PRK/URK"/>
</dbReference>
<accession>A0A1H4Q9Q6</accession>
<dbReference type="GO" id="GO:0044206">
    <property type="term" value="P:UMP salvage"/>
    <property type="evidence" value="ECO:0007669"/>
    <property type="project" value="UniProtKB-UniPathway"/>
</dbReference>